<dbReference type="RefSeq" id="WP_089999565.1">
    <property type="nucleotide sequence ID" value="NZ_FOBV01000003.1"/>
</dbReference>
<dbReference type="STRING" id="295069.SAMN05421856_103356"/>
<dbReference type="EMBL" id="FOBV01000003">
    <property type="protein sequence ID" value="SEM46013.1"/>
    <property type="molecule type" value="Genomic_DNA"/>
</dbReference>
<protein>
    <submittedName>
        <fullName evidence="2">3-oxoacyl-[acyl-carrier protein] reductase</fullName>
    </submittedName>
</protein>
<dbReference type="Proteomes" id="UP000199450">
    <property type="component" value="Unassembled WGS sequence"/>
</dbReference>
<dbReference type="InterPro" id="IPR050259">
    <property type="entry name" value="SDR"/>
</dbReference>
<organism evidence="2 3">
    <name type="scientific">Chryseobacterium taichungense</name>
    <dbReference type="NCBI Taxonomy" id="295069"/>
    <lineage>
        <taxon>Bacteria</taxon>
        <taxon>Pseudomonadati</taxon>
        <taxon>Bacteroidota</taxon>
        <taxon>Flavobacteriia</taxon>
        <taxon>Flavobacteriales</taxon>
        <taxon>Weeksellaceae</taxon>
        <taxon>Chryseobacterium group</taxon>
        <taxon>Chryseobacterium</taxon>
    </lineage>
</organism>
<proteinExistence type="inferred from homology"/>
<name>A0A1H7YJ80_9FLAO</name>
<dbReference type="InterPro" id="IPR036291">
    <property type="entry name" value="NAD(P)-bd_dom_sf"/>
</dbReference>
<reference evidence="3" key="1">
    <citation type="submission" date="2016-10" db="EMBL/GenBank/DDBJ databases">
        <authorList>
            <person name="Varghese N."/>
            <person name="Submissions S."/>
        </authorList>
    </citation>
    <scope>NUCLEOTIDE SEQUENCE [LARGE SCALE GENOMIC DNA]</scope>
    <source>
        <strain evidence="3">DSM 17453</strain>
    </source>
</reference>
<keyword evidence="3" id="KW-1185">Reference proteome</keyword>
<accession>A0A1H7YJ80</accession>
<dbReference type="AlphaFoldDB" id="A0A1H7YJ80"/>
<dbReference type="Pfam" id="PF13561">
    <property type="entry name" value="adh_short_C2"/>
    <property type="match status" value="1"/>
</dbReference>
<comment type="similarity">
    <text evidence="1">Belongs to the short-chain dehydrogenases/reductases (SDR) family.</text>
</comment>
<dbReference type="PANTHER" id="PTHR42879:SF6">
    <property type="entry name" value="NADPH-DEPENDENT REDUCTASE BACG"/>
    <property type="match status" value="1"/>
</dbReference>
<dbReference type="SUPFAM" id="SSF51735">
    <property type="entry name" value="NAD(P)-binding Rossmann-fold domains"/>
    <property type="match status" value="1"/>
</dbReference>
<evidence type="ECO:0000313" key="2">
    <source>
        <dbReference type="EMBL" id="SEM46013.1"/>
    </source>
</evidence>
<sequence length="253" mass="27518">MNKPLALLTGASKGIGFATAEIMAKKGYDLIINSRHTEEAVEKLRKFGTTVEGVNGNLGDDKTVEALVSLVQKKGYIDALLLNHGGPPVKPFMEVTDLEWETYISIMLTSPLKLFRALVPLMQKQKKGRVVAISSFTVKSPYQGIVLSNSLRAALVNALKTAAIELGGDGILINMVAPGYIATQRILDFNAKYAEQEGLPIEDIDKRTLENIPLGKFGMPEDVGNFIVYLLSEENKYITGQNIHVDGGLITAN</sequence>
<dbReference type="PRINTS" id="PR00081">
    <property type="entry name" value="GDHRDH"/>
</dbReference>
<dbReference type="PANTHER" id="PTHR42879">
    <property type="entry name" value="3-OXOACYL-(ACYL-CARRIER-PROTEIN) REDUCTASE"/>
    <property type="match status" value="1"/>
</dbReference>
<dbReference type="Gene3D" id="3.40.50.720">
    <property type="entry name" value="NAD(P)-binding Rossmann-like Domain"/>
    <property type="match status" value="1"/>
</dbReference>
<dbReference type="InterPro" id="IPR002347">
    <property type="entry name" value="SDR_fam"/>
</dbReference>
<evidence type="ECO:0000256" key="1">
    <source>
        <dbReference type="ARBA" id="ARBA00006484"/>
    </source>
</evidence>
<evidence type="ECO:0000313" key="3">
    <source>
        <dbReference type="Proteomes" id="UP000199450"/>
    </source>
</evidence>
<gene>
    <name evidence="2" type="ORF">SAMN05421856_103356</name>
</gene>
<dbReference type="OrthoDB" id="9804774at2"/>